<dbReference type="AlphaFoldDB" id="A0A3D2XBK2"/>
<organism evidence="7 8">
    <name type="scientific">Lachnoclostridium phytofermentans</name>
    <dbReference type="NCBI Taxonomy" id="66219"/>
    <lineage>
        <taxon>Bacteria</taxon>
        <taxon>Bacillati</taxon>
        <taxon>Bacillota</taxon>
        <taxon>Clostridia</taxon>
        <taxon>Lachnospirales</taxon>
        <taxon>Lachnospiraceae</taxon>
    </lineage>
</organism>
<evidence type="ECO:0000256" key="5">
    <source>
        <dbReference type="ARBA" id="ARBA00023136"/>
    </source>
</evidence>
<evidence type="ECO:0000313" key="7">
    <source>
        <dbReference type="EMBL" id="HCL03973.1"/>
    </source>
</evidence>
<dbReference type="Proteomes" id="UP000262969">
    <property type="component" value="Unassembled WGS sequence"/>
</dbReference>
<dbReference type="PANTHER" id="PTHR42865">
    <property type="entry name" value="PROTON/GLUTAMATE-ASPARTATE SYMPORTER"/>
    <property type="match status" value="1"/>
</dbReference>
<keyword evidence="2" id="KW-0813">Transport</keyword>
<keyword evidence="4 6" id="KW-1133">Transmembrane helix</keyword>
<keyword evidence="5 6" id="KW-0472">Membrane</keyword>
<sequence>MEESSKSKKKKKGLGLVPRLIIAIIIGILVGMYCPSFVTSTLITVSDLFREFLMFIIPLMIVAFVTMGIADLSQGAGKLLAFTAAISYASTLLAGSAAYGVASKFFPSFVNEEVVAKVASASDKAISGYFTLTITPLLETTSAVVLAFVLGVCISAMRGKEIGDTLYNVIKDFSEIITKVLGRVIIPILPLYICGTFAKMTYQGTTFAIMSVLWKVFVVVIILHLLYLIVAFTFAGLMTKRNPITMLKNQIPGYLTAIGTQSSAATIPVNIKCAESNGISEEIRNFVVPLCANIHMAGSMITITCCVTATLLIYGMPHGFLTLFPFICVLGIALVASPGAPGGSIFTATPFFPMVGIISGDIVSLLQAMYIAQDSFGTACNVSGDNAISALVDMFYHKYIKKDKIDKKTT</sequence>
<dbReference type="GO" id="GO:0005886">
    <property type="term" value="C:plasma membrane"/>
    <property type="evidence" value="ECO:0007669"/>
    <property type="project" value="TreeGrafter"/>
</dbReference>
<name>A0A3D2XBK2_9FIRM</name>
<feature type="transmembrane region" description="Helical" evidence="6">
    <location>
        <begin position="20"/>
        <end position="46"/>
    </location>
</feature>
<evidence type="ECO:0000256" key="2">
    <source>
        <dbReference type="ARBA" id="ARBA00022448"/>
    </source>
</evidence>
<proteinExistence type="predicted"/>
<feature type="transmembrane region" description="Helical" evidence="6">
    <location>
        <begin position="212"/>
        <end position="238"/>
    </location>
</feature>
<dbReference type="PANTHER" id="PTHR42865:SF8">
    <property type="entry name" value="SERINE_THREONINE TRANSPORTER SSTT"/>
    <property type="match status" value="1"/>
</dbReference>
<dbReference type="InterPro" id="IPR036458">
    <property type="entry name" value="Na:dicarbo_symporter_sf"/>
</dbReference>
<dbReference type="EMBL" id="DPVV01000538">
    <property type="protein sequence ID" value="HCL03973.1"/>
    <property type="molecule type" value="Genomic_DNA"/>
</dbReference>
<keyword evidence="3 6" id="KW-0812">Transmembrane</keyword>
<comment type="caution">
    <text evidence="7">The sequence shown here is derived from an EMBL/GenBank/DDBJ whole genome shotgun (WGS) entry which is preliminary data.</text>
</comment>
<comment type="subcellular location">
    <subcellularLocation>
        <location evidence="1">Membrane</location>
        <topology evidence="1">Multi-pass membrane protein</topology>
    </subcellularLocation>
</comment>
<protein>
    <submittedName>
        <fullName evidence="7">Sodium:proton antiporter</fullName>
    </submittedName>
</protein>
<gene>
    <name evidence="7" type="ORF">DHW61_16465</name>
</gene>
<feature type="transmembrane region" description="Helical" evidence="6">
    <location>
        <begin position="140"/>
        <end position="159"/>
    </location>
</feature>
<dbReference type="SUPFAM" id="SSF118215">
    <property type="entry name" value="Proton glutamate symport protein"/>
    <property type="match status" value="1"/>
</dbReference>
<evidence type="ECO:0000256" key="1">
    <source>
        <dbReference type="ARBA" id="ARBA00004141"/>
    </source>
</evidence>
<evidence type="ECO:0000256" key="6">
    <source>
        <dbReference type="SAM" id="Phobius"/>
    </source>
</evidence>
<dbReference type="GO" id="GO:0005295">
    <property type="term" value="F:neutral L-amino acid:sodium symporter activity"/>
    <property type="evidence" value="ECO:0007669"/>
    <property type="project" value="TreeGrafter"/>
</dbReference>
<dbReference type="GO" id="GO:0032329">
    <property type="term" value="P:serine transport"/>
    <property type="evidence" value="ECO:0007669"/>
    <property type="project" value="TreeGrafter"/>
</dbReference>
<feature type="transmembrane region" description="Helical" evidence="6">
    <location>
        <begin position="52"/>
        <end position="72"/>
    </location>
</feature>
<dbReference type="Gene3D" id="1.10.3860.10">
    <property type="entry name" value="Sodium:dicarboxylate symporter"/>
    <property type="match status" value="1"/>
</dbReference>
<feature type="transmembrane region" description="Helical" evidence="6">
    <location>
        <begin position="351"/>
        <end position="372"/>
    </location>
</feature>
<dbReference type="Pfam" id="PF00375">
    <property type="entry name" value="SDF"/>
    <property type="match status" value="1"/>
</dbReference>
<evidence type="ECO:0000256" key="3">
    <source>
        <dbReference type="ARBA" id="ARBA00022692"/>
    </source>
</evidence>
<accession>A0A3D2XBK2</accession>
<feature type="transmembrane region" description="Helical" evidence="6">
    <location>
        <begin position="180"/>
        <end position="200"/>
    </location>
</feature>
<dbReference type="InterPro" id="IPR001991">
    <property type="entry name" value="Na-dicarboxylate_symporter"/>
</dbReference>
<evidence type="ECO:0000256" key="4">
    <source>
        <dbReference type="ARBA" id="ARBA00022989"/>
    </source>
</evidence>
<feature type="transmembrane region" description="Helical" evidence="6">
    <location>
        <begin position="79"/>
        <end position="102"/>
    </location>
</feature>
<evidence type="ECO:0000313" key="8">
    <source>
        <dbReference type="Proteomes" id="UP000262969"/>
    </source>
</evidence>
<feature type="transmembrane region" description="Helical" evidence="6">
    <location>
        <begin position="320"/>
        <end position="339"/>
    </location>
</feature>
<reference evidence="7 8" key="1">
    <citation type="journal article" date="2018" name="Nat. Biotechnol.">
        <title>A standardized bacterial taxonomy based on genome phylogeny substantially revises the tree of life.</title>
        <authorList>
            <person name="Parks D.H."/>
            <person name="Chuvochina M."/>
            <person name="Waite D.W."/>
            <person name="Rinke C."/>
            <person name="Skarshewski A."/>
            <person name="Chaumeil P.A."/>
            <person name="Hugenholtz P."/>
        </authorList>
    </citation>
    <scope>NUCLEOTIDE SEQUENCE [LARGE SCALE GENOMIC DNA]</scope>
    <source>
        <strain evidence="7">UBA11728</strain>
    </source>
</reference>